<accession>A0A8T1TMY0</accession>
<proteinExistence type="predicted"/>
<sequence length="100" mass="11704">MIRKRGYSRTGQKLAIRADLQRKTQGTFDRINFIKCYRYFAYPESGSVGRYPGSRSVWIRDGASIRRHPEIIPFLRSIGIVPVFLAAYYPFFNPIKYMFG</sequence>
<keyword evidence="1" id="KW-0812">Transmembrane</keyword>
<evidence type="ECO:0000313" key="3">
    <source>
        <dbReference type="Proteomes" id="UP000688947"/>
    </source>
</evidence>
<organism evidence="2 3">
    <name type="scientific">Phytophthora cactorum</name>
    <dbReference type="NCBI Taxonomy" id="29920"/>
    <lineage>
        <taxon>Eukaryota</taxon>
        <taxon>Sar</taxon>
        <taxon>Stramenopiles</taxon>
        <taxon>Oomycota</taxon>
        <taxon>Peronosporomycetes</taxon>
        <taxon>Peronosporales</taxon>
        <taxon>Peronosporaceae</taxon>
        <taxon>Phytophthora</taxon>
    </lineage>
</organism>
<name>A0A8T1TMY0_9STRA</name>
<dbReference type="AlphaFoldDB" id="A0A8T1TMY0"/>
<keyword evidence="1" id="KW-0472">Membrane</keyword>
<comment type="caution">
    <text evidence="2">The sequence shown here is derived from an EMBL/GenBank/DDBJ whole genome shotgun (WGS) entry which is preliminary data.</text>
</comment>
<dbReference type="Proteomes" id="UP000688947">
    <property type="component" value="Unassembled WGS sequence"/>
</dbReference>
<dbReference type="EMBL" id="JAENGZ010003326">
    <property type="protein sequence ID" value="KAG6941765.1"/>
    <property type="molecule type" value="Genomic_DNA"/>
</dbReference>
<gene>
    <name evidence="2" type="ORF">JG687_00019450</name>
</gene>
<keyword evidence="1" id="KW-1133">Transmembrane helix</keyword>
<evidence type="ECO:0000313" key="2">
    <source>
        <dbReference type="EMBL" id="KAG6941765.1"/>
    </source>
</evidence>
<protein>
    <submittedName>
        <fullName evidence="2">Uncharacterized protein</fullName>
    </submittedName>
</protein>
<evidence type="ECO:0000256" key="1">
    <source>
        <dbReference type="SAM" id="Phobius"/>
    </source>
</evidence>
<dbReference type="OrthoDB" id="101918at2759"/>
<feature type="transmembrane region" description="Helical" evidence="1">
    <location>
        <begin position="74"/>
        <end position="92"/>
    </location>
</feature>
<reference evidence="2" key="1">
    <citation type="submission" date="2021-01" db="EMBL/GenBank/DDBJ databases">
        <title>Phytophthora aleatoria, a newly-described species from Pinus radiata is distinct from Phytophthora cactorum isolates based on comparative genomics.</title>
        <authorList>
            <person name="Mcdougal R."/>
            <person name="Panda P."/>
            <person name="Williams N."/>
            <person name="Studholme D.J."/>
        </authorList>
    </citation>
    <scope>NUCLEOTIDE SEQUENCE</scope>
    <source>
        <strain evidence="2">NZFS 3830</strain>
    </source>
</reference>